<comment type="caution">
    <text evidence="1">The sequence shown here is derived from an EMBL/GenBank/DDBJ whole genome shotgun (WGS) entry which is preliminary data.</text>
</comment>
<sequence length="353" mass="38252">MPETSSEVPAPTPADPARAIGRRTLLTGAVAATAVAALGELPAPPAAASTAAASAPPTAAAVLPEYTYLRRALDTANLAYNPTGEFIFPCLRGTAGRLPDAPGRFLLYYAPHERPGGICVAYADTPEGPYTEHPGNPIVARDWAPHYSVSHVSSPHVLWNAQEREMWLYFHGENTTTRLARSRNGIDFTYEGAVLTTSMLPEGTTEASYARVFEHPLADRGSRYVMVFMRNDTTDRRSIGWGWSRDGISFDFDPEPLIDHAAVGADNVSGAHLVERNNSTYVAYHTGEGDIRLTEVGRDFSLRRHLGTIHRPLAGPPDNGRSAAPSYSVHQGTEYMVYEAGHRLEATIAIARA</sequence>
<dbReference type="Gene3D" id="2.115.10.20">
    <property type="entry name" value="Glycosyl hydrolase domain, family 43"/>
    <property type="match status" value="2"/>
</dbReference>
<dbReference type="PROSITE" id="PS51318">
    <property type="entry name" value="TAT"/>
    <property type="match status" value="1"/>
</dbReference>
<dbReference type="InterPro" id="IPR023296">
    <property type="entry name" value="Glyco_hydro_beta-prop_sf"/>
</dbReference>
<evidence type="ECO:0000313" key="1">
    <source>
        <dbReference type="EMBL" id="MFC3996779.1"/>
    </source>
</evidence>
<dbReference type="EMBL" id="JBHSBH010000008">
    <property type="protein sequence ID" value="MFC3996779.1"/>
    <property type="molecule type" value="Genomic_DNA"/>
</dbReference>
<dbReference type="Proteomes" id="UP001595847">
    <property type="component" value="Unassembled WGS sequence"/>
</dbReference>
<keyword evidence="2" id="KW-1185">Reference proteome</keyword>
<accession>A0ABV8FN15</accession>
<organism evidence="1 2">
    <name type="scientific">Nocardiopsis sediminis</name>
    <dbReference type="NCBI Taxonomy" id="1778267"/>
    <lineage>
        <taxon>Bacteria</taxon>
        <taxon>Bacillati</taxon>
        <taxon>Actinomycetota</taxon>
        <taxon>Actinomycetes</taxon>
        <taxon>Streptosporangiales</taxon>
        <taxon>Nocardiopsidaceae</taxon>
        <taxon>Nocardiopsis</taxon>
    </lineage>
</organism>
<evidence type="ECO:0000313" key="2">
    <source>
        <dbReference type="Proteomes" id="UP001595847"/>
    </source>
</evidence>
<dbReference type="InterPro" id="IPR006311">
    <property type="entry name" value="TAT_signal"/>
</dbReference>
<reference evidence="2" key="1">
    <citation type="journal article" date="2019" name="Int. J. Syst. Evol. Microbiol.">
        <title>The Global Catalogue of Microorganisms (GCM) 10K type strain sequencing project: providing services to taxonomists for standard genome sequencing and annotation.</title>
        <authorList>
            <consortium name="The Broad Institute Genomics Platform"/>
            <consortium name="The Broad Institute Genome Sequencing Center for Infectious Disease"/>
            <person name="Wu L."/>
            <person name="Ma J."/>
        </authorList>
    </citation>
    <scope>NUCLEOTIDE SEQUENCE [LARGE SCALE GENOMIC DNA]</scope>
    <source>
        <strain evidence="2">TBRC 1826</strain>
    </source>
</reference>
<gene>
    <name evidence="1" type="ORF">ACFOVU_12690</name>
</gene>
<dbReference type="RefSeq" id="WP_378533152.1">
    <property type="nucleotide sequence ID" value="NZ_JBHSBH010000008.1"/>
</dbReference>
<proteinExistence type="predicted"/>
<dbReference type="SUPFAM" id="SSF75005">
    <property type="entry name" value="Arabinanase/levansucrase/invertase"/>
    <property type="match status" value="1"/>
</dbReference>
<name>A0ABV8FN15_9ACTN</name>
<protein>
    <submittedName>
        <fullName evidence="1">Uncharacterized protein</fullName>
    </submittedName>
</protein>